<dbReference type="InterPro" id="IPR050109">
    <property type="entry name" value="HTH-type_TetR-like_transc_reg"/>
</dbReference>
<organism evidence="6 7">
    <name type="scientific">Nocardia puris</name>
    <dbReference type="NCBI Taxonomy" id="208602"/>
    <lineage>
        <taxon>Bacteria</taxon>
        <taxon>Bacillati</taxon>
        <taxon>Actinomycetota</taxon>
        <taxon>Actinomycetes</taxon>
        <taxon>Mycobacteriales</taxon>
        <taxon>Nocardiaceae</taxon>
        <taxon>Nocardia</taxon>
    </lineage>
</organism>
<dbReference type="STRING" id="1210090.GCA_001613185_00684"/>
<feature type="domain" description="HTH tetR-type" evidence="5">
    <location>
        <begin position="77"/>
        <end position="137"/>
    </location>
</feature>
<feature type="DNA-binding region" description="H-T-H motif" evidence="4">
    <location>
        <begin position="100"/>
        <end position="119"/>
    </location>
</feature>
<sequence>MIRSPLFGMSWHLRPSVVKRPRRKAPRRHFCGYPVALWITDSADRSGTVGVISLATATVAGSGAPEMGDAMPYVESALRTKQAVAAARAVLIREGVGRTTMRAVATEAGIPLGTLQYVFPSKQGLLQAVIEDVVDEIADVLRRTADTEHGLANAIRHGLRTFWNELVDEQSQLQLLQVELVTHALRTPGLEWLARRQYERYTEVVTEWSREAAHRAGETCAVPFDRLARVVVANIDGLIMQHVVNPDPARSAGDVEAIADMLVTLAGVRPAS</sequence>
<dbReference type="PANTHER" id="PTHR30055:SF234">
    <property type="entry name" value="HTH-TYPE TRANSCRIPTIONAL REGULATOR BETI"/>
    <property type="match status" value="1"/>
</dbReference>
<dbReference type="Proteomes" id="UP000252586">
    <property type="component" value="Unassembled WGS sequence"/>
</dbReference>
<proteinExistence type="predicted"/>
<gene>
    <name evidence="6" type="ORF">DFR74_104255</name>
</gene>
<keyword evidence="2 4" id="KW-0238">DNA-binding</keyword>
<dbReference type="InterPro" id="IPR001647">
    <property type="entry name" value="HTH_TetR"/>
</dbReference>
<keyword evidence="1" id="KW-0805">Transcription regulation</keyword>
<evidence type="ECO:0000313" key="7">
    <source>
        <dbReference type="Proteomes" id="UP000252586"/>
    </source>
</evidence>
<dbReference type="GO" id="GO:0000976">
    <property type="term" value="F:transcription cis-regulatory region binding"/>
    <property type="evidence" value="ECO:0007669"/>
    <property type="project" value="TreeGrafter"/>
</dbReference>
<evidence type="ECO:0000256" key="1">
    <source>
        <dbReference type="ARBA" id="ARBA00023015"/>
    </source>
</evidence>
<dbReference type="SUPFAM" id="SSF48498">
    <property type="entry name" value="Tetracyclin repressor-like, C-terminal domain"/>
    <property type="match status" value="1"/>
</dbReference>
<dbReference type="GO" id="GO:0003700">
    <property type="term" value="F:DNA-binding transcription factor activity"/>
    <property type="evidence" value="ECO:0007669"/>
    <property type="project" value="TreeGrafter"/>
</dbReference>
<dbReference type="PROSITE" id="PS50977">
    <property type="entry name" value="HTH_TETR_2"/>
    <property type="match status" value="1"/>
</dbReference>
<dbReference type="Pfam" id="PF17940">
    <property type="entry name" value="TetR_C_31"/>
    <property type="match status" value="1"/>
</dbReference>
<evidence type="ECO:0000259" key="5">
    <source>
        <dbReference type="PROSITE" id="PS50977"/>
    </source>
</evidence>
<evidence type="ECO:0000256" key="2">
    <source>
        <dbReference type="ARBA" id="ARBA00023125"/>
    </source>
</evidence>
<dbReference type="InterPro" id="IPR041583">
    <property type="entry name" value="TetR_C_31"/>
</dbReference>
<dbReference type="Gene3D" id="1.10.357.10">
    <property type="entry name" value="Tetracycline Repressor, domain 2"/>
    <property type="match status" value="1"/>
</dbReference>
<protein>
    <submittedName>
        <fullName evidence="6">TetR family transcriptional regulator</fullName>
    </submittedName>
</protein>
<dbReference type="InterPro" id="IPR009057">
    <property type="entry name" value="Homeodomain-like_sf"/>
</dbReference>
<evidence type="ECO:0000256" key="4">
    <source>
        <dbReference type="PROSITE-ProRule" id="PRU00335"/>
    </source>
</evidence>
<dbReference type="SUPFAM" id="SSF46689">
    <property type="entry name" value="Homeodomain-like"/>
    <property type="match status" value="1"/>
</dbReference>
<name>A0A366DNA1_9NOCA</name>
<dbReference type="PANTHER" id="PTHR30055">
    <property type="entry name" value="HTH-TYPE TRANSCRIPTIONAL REGULATOR RUTR"/>
    <property type="match status" value="1"/>
</dbReference>
<evidence type="ECO:0000256" key="3">
    <source>
        <dbReference type="ARBA" id="ARBA00023163"/>
    </source>
</evidence>
<dbReference type="Pfam" id="PF00440">
    <property type="entry name" value="TetR_N"/>
    <property type="match status" value="1"/>
</dbReference>
<comment type="caution">
    <text evidence="6">The sequence shown here is derived from an EMBL/GenBank/DDBJ whole genome shotgun (WGS) entry which is preliminary data.</text>
</comment>
<dbReference type="AlphaFoldDB" id="A0A366DNA1"/>
<keyword evidence="7" id="KW-1185">Reference proteome</keyword>
<accession>A0A366DNA1</accession>
<dbReference type="EMBL" id="QNRE01000004">
    <property type="protein sequence ID" value="RBO91552.1"/>
    <property type="molecule type" value="Genomic_DNA"/>
</dbReference>
<dbReference type="InterPro" id="IPR036271">
    <property type="entry name" value="Tet_transcr_reg_TetR-rel_C_sf"/>
</dbReference>
<evidence type="ECO:0000313" key="6">
    <source>
        <dbReference type="EMBL" id="RBO91552.1"/>
    </source>
</evidence>
<keyword evidence="3" id="KW-0804">Transcription</keyword>
<reference evidence="6 7" key="1">
    <citation type="submission" date="2018-06" db="EMBL/GenBank/DDBJ databases">
        <title>Genomic Encyclopedia of Type Strains, Phase IV (KMG-IV): sequencing the most valuable type-strain genomes for metagenomic binning, comparative biology and taxonomic classification.</title>
        <authorList>
            <person name="Goeker M."/>
        </authorList>
    </citation>
    <scope>NUCLEOTIDE SEQUENCE [LARGE SCALE GENOMIC DNA]</scope>
    <source>
        <strain evidence="6 7">DSM 44599</strain>
    </source>
</reference>